<name>A0A9W8AAY3_9FUNG</name>
<dbReference type="GO" id="GO:0005576">
    <property type="term" value="C:extracellular region"/>
    <property type="evidence" value="ECO:0007669"/>
    <property type="project" value="InterPro"/>
</dbReference>
<sequence length="470" mass="51580">MTAGQDARPLRILSINLFVRPPGIRTHASDFKDERIQYVIDHVLPEYDIVSFQELFAFASPRRARLIRAAQAQGFHYVYGSPEQTLFNLSIDGGLLTVSRLPILATDHIRFPRGKYSDWLAAKGAIYTKIAVREGFHLHLFTTHTQASYEPVVSLDDATARIRRQQFERLHRFVVKMMRDEKRGSDEPVVVQGDLNVDARVHDRKPENLKDARCSEEYLAMMATMRCGKATKDAILGLPVTPSSASTQAASTALPRQPAAVSSLPVRSASVGVEDCLPHTSPVAPSSTTNNLVPADNNDGGDDPSHVVGDDRDGHSHASHPIVPYVLPFRDLIYEQLGYHPITFGDVTVASDGQHTPRDMVLTHVDERGSCQRLDYILWVGGANETENGATATLSADAYPDEVGPDTPIPFKAPSPVAAAVDQSGPPTWRVRPVHASVVPILAESQVMDSYFTQVSDHYGVAVDLEIRPA</sequence>
<dbReference type="GO" id="GO:0005737">
    <property type="term" value="C:cytoplasm"/>
    <property type="evidence" value="ECO:0007669"/>
    <property type="project" value="TreeGrafter"/>
</dbReference>
<reference evidence="4" key="1">
    <citation type="submission" date="2022-07" db="EMBL/GenBank/DDBJ databases">
        <title>Phylogenomic reconstructions and comparative analyses of Kickxellomycotina fungi.</title>
        <authorList>
            <person name="Reynolds N.K."/>
            <person name="Stajich J.E."/>
            <person name="Barry K."/>
            <person name="Grigoriev I.V."/>
            <person name="Crous P."/>
            <person name="Smith M.E."/>
        </authorList>
    </citation>
    <scope>NUCLEOTIDE SEQUENCE</scope>
    <source>
        <strain evidence="4">RSA 861</strain>
    </source>
</reference>
<evidence type="ECO:0000256" key="3">
    <source>
        <dbReference type="SAM" id="MobiDB-lite"/>
    </source>
</evidence>
<keyword evidence="2" id="KW-0378">Hydrolase</keyword>
<dbReference type="CDD" id="cd09078">
    <property type="entry name" value="nSMase"/>
    <property type="match status" value="1"/>
</dbReference>
<dbReference type="PANTHER" id="PTHR16320:SF1">
    <property type="entry name" value="SPHINGOMYELINASE DDB_G0288017"/>
    <property type="match status" value="1"/>
</dbReference>
<dbReference type="EC" id="3.1.4.12" evidence="1"/>
<gene>
    <name evidence="4" type="ORF">IWQ60_006173</name>
</gene>
<keyword evidence="5" id="KW-1185">Reference proteome</keyword>
<dbReference type="OrthoDB" id="40902at2759"/>
<dbReference type="InterPro" id="IPR017766">
    <property type="entry name" value="Sphingomyelinase/PLipase_C"/>
</dbReference>
<organism evidence="4 5">
    <name type="scientific">Tieghemiomyces parasiticus</name>
    <dbReference type="NCBI Taxonomy" id="78921"/>
    <lineage>
        <taxon>Eukaryota</taxon>
        <taxon>Fungi</taxon>
        <taxon>Fungi incertae sedis</taxon>
        <taxon>Zoopagomycota</taxon>
        <taxon>Kickxellomycotina</taxon>
        <taxon>Dimargaritomycetes</taxon>
        <taxon>Dimargaritales</taxon>
        <taxon>Dimargaritaceae</taxon>
        <taxon>Tieghemiomyces</taxon>
    </lineage>
</organism>
<evidence type="ECO:0000313" key="4">
    <source>
        <dbReference type="EMBL" id="KAJ1922972.1"/>
    </source>
</evidence>
<dbReference type="PANTHER" id="PTHR16320">
    <property type="entry name" value="SPHINGOMYELINASE FAMILY MEMBER"/>
    <property type="match status" value="1"/>
</dbReference>
<feature type="region of interest" description="Disordered" evidence="3">
    <location>
        <begin position="277"/>
        <end position="316"/>
    </location>
</feature>
<dbReference type="GO" id="GO:0004767">
    <property type="term" value="F:sphingomyelin phosphodiesterase activity"/>
    <property type="evidence" value="ECO:0007669"/>
    <property type="project" value="UniProtKB-EC"/>
</dbReference>
<evidence type="ECO:0000313" key="5">
    <source>
        <dbReference type="Proteomes" id="UP001150569"/>
    </source>
</evidence>
<proteinExistence type="predicted"/>
<accession>A0A9W8AAY3</accession>
<feature type="compositionally biased region" description="Polar residues" evidence="3">
    <location>
        <begin position="283"/>
        <end position="292"/>
    </location>
</feature>
<dbReference type="EMBL" id="JANBPT010000362">
    <property type="protein sequence ID" value="KAJ1922972.1"/>
    <property type="molecule type" value="Genomic_DNA"/>
</dbReference>
<comment type="caution">
    <text evidence="4">The sequence shown here is derived from an EMBL/GenBank/DDBJ whole genome shotgun (WGS) entry which is preliminary data.</text>
</comment>
<dbReference type="SUPFAM" id="SSF56219">
    <property type="entry name" value="DNase I-like"/>
    <property type="match status" value="1"/>
</dbReference>
<evidence type="ECO:0000256" key="2">
    <source>
        <dbReference type="ARBA" id="ARBA00022801"/>
    </source>
</evidence>
<dbReference type="AlphaFoldDB" id="A0A9W8AAY3"/>
<protein>
    <recommendedName>
        <fullName evidence="1">sphingomyelin phosphodiesterase</fullName>
        <ecNumber evidence="1">3.1.4.12</ecNumber>
    </recommendedName>
</protein>
<evidence type="ECO:0000256" key="1">
    <source>
        <dbReference type="ARBA" id="ARBA00012369"/>
    </source>
</evidence>
<dbReference type="InterPro" id="IPR036691">
    <property type="entry name" value="Endo/exonu/phosph_ase_sf"/>
</dbReference>
<dbReference type="Proteomes" id="UP001150569">
    <property type="component" value="Unassembled WGS sequence"/>
</dbReference>
<dbReference type="Gene3D" id="3.60.10.10">
    <property type="entry name" value="Endonuclease/exonuclease/phosphatase"/>
    <property type="match status" value="1"/>
</dbReference>
<feature type="compositionally biased region" description="Basic and acidic residues" evidence="3">
    <location>
        <begin position="303"/>
        <end position="316"/>
    </location>
</feature>
<dbReference type="InterPro" id="IPR038772">
    <property type="entry name" value="Sph/SMPD2-like"/>
</dbReference>